<dbReference type="AlphaFoldDB" id="A0A0R3R9L6"/>
<reference evidence="7 8" key="2">
    <citation type="submission" date="2018-11" db="EMBL/GenBank/DDBJ databases">
        <authorList>
            <consortium name="Pathogen Informatics"/>
        </authorList>
    </citation>
    <scope>NUCLEOTIDE SEQUENCE [LARGE SCALE GENOMIC DNA]</scope>
</reference>
<evidence type="ECO:0000313" key="9">
    <source>
        <dbReference type="WBParaSite" id="BTMF_0001672901-mRNA-1"/>
    </source>
</evidence>
<evidence type="ECO:0000256" key="4">
    <source>
        <dbReference type="ARBA" id="ARBA00023136"/>
    </source>
</evidence>
<dbReference type="InterPro" id="IPR017452">
    <property type="entry name" value="GPCR_Rhodpsn_7TM"/>
</dbReference>
<evidence type="ECO:0000256" key="2">
    <source>
        <dbReference type="ARBA" id="ARBA00022692"/>
    </source>
</evidence>
<feature type="domain" description="G-protein coupled receptors family 1 profile" evidence="6">
    <location>
        <begin position="45"/>
        <end position="142"/>
    </location>
</feature>
<feature type="transmembrane region" description="Helical" evidence="5">
    <location>
        <begin position="102"/>
        <end position="121"/>
    </location>
</feature>
<evidence type="ECO:0000256" key="1">
    <source>
        <dbReference type="ARBA" id="ARBA00004370"/>
    </source>
</evidence>
<dbReference type="SUPFAM" id="SSF81321">
    <property type="entry name" value="Family A G protein-coupled receptor-like"/>
    <property type="match status" value="1"/>
</dbReference>
<accession>A0A0R3R9L6</accession>
<reference evidence="9" key="1">
    <citation type="submission" date="2017-02" db="UniProtKB">
        <authorList>
            <consortium name="WormBaseParasite"/>
        </authorList>
    </citation>
    <scope>IDENTIFICATION</scope>
</reference>
<dbReference type="GO" id="GO:0016020">
    <property type="term" value="C:membrane"/>
    <property type="evidence" value="ECO:0007669"/>
    <property type="project" value="UniProtKB-SubCell"/>
</dbReference>
<sequence>MELFENKSLIHNYSIAYCLDSIFTNDQIDYRLYGNLPISIFGIIINLINIIIFSHADMRRSLVNLFLLTISITDLLLLIFNFFFLLFPVIALFSNSFTLQDIYPVILRFVYIFSFINFKKIERKEKSLKKRNCKRIVFKIII</sequence>
<proteinExistence type="predicted"/>
<protein>
    <submittedName>
        <fullName evidence="9">G_PROTEIN_RECEP_F1_2 domain-containing protein</fullName>
    </submittedName>
</protein>
<evidence type="ECO:0000313" key="8">
    <source>
        <dbReference type="Proteomes" id="UP000280834"/>
    </source>
</evidence>
<organism evidence="9">
    <name type="scientific">Brugia timori</name>
    <dbReference type="NCBI Taxonomy" id="42155"/>
    <lineage>
        <taxon>Eukaryota</taxon>
        <taxon>Metazoa</taxon>
        <taxon>Ecdysozoa</taxon>
        <taxon>Nematoda</taxon>
        <taxon>Chromadorea</taxon>
        <taxon>Rhabditida</taxon>
        <taxon>Spirurina</taxon>
        <taxon>Spiruromorpha</taxon>
        <taxon>Filarioidea</taxon>
        <taxon>Onchocercidae</taxon>
        <taxon>Brugia</taxon>
    </lineage>
</organism>
<gene>
    <name evidence="7" type="ORF">BTMF_LOCUS14703</name>
</gene>
<dbReference type="Proteomes" id="UP000280834">
    <property type="component" value="Unassembled WGS sequence"/>
</dbReference>
<evidence type="ECO:0000256" key="5">
    <source>
        <dbReference type="SAM" id="Phobius"/>
    </source>
</evidence>
<keyword evidence="2 5" id="KW-0812">Transmembrane</keyword>
<evidence type="ECO:0000313" key="7">
    <source>
        <dbReference type="EMBL" id="VDO50679.1"/>
    </source>
</evidence>
<dbReference type="Pfam" id="PF10324">
    <property type="entry name" value="7TM_GPCR_Srw"/>
    <property type="match status" value="1"/>
</dbReference>
<dbReference type="PROSITE" id="PS50262">
    <property type="entry name" value="G_PROTEIN_RECEP_F1_2"/>
    <property type="match status" value="1"/>
</dbReference>
<name>A0A0R3R9L6_9BILA</name>
<keyword evidence="8" id="KW-1185">Reference proteome</keyword>
<dbReference type="GO" id="GO:0008528">
    <property type="term" value="F:G protein-coupled peptide receptor activity"/>
    <property type="evidence" value="ECO:0007669"/>
    <property type="project" value="InterPro"/>
</dbReference>
<dbReference type="STRING" id="42155.A0A0R3R9L6"/>
<feature type="transmembrane region" description="Helical" evidence="5">
    <location>
        <begin position="65"/>
        <end position="90"/>
    </location>
</feature>
<evidence type="ECO:0000259" key="6">
    <source>
        <dbReference type="PROSITE" id="PS50262"/>
    </source>
</evidence>
<dbReference type="EMBL" id="UZAG01021503">
    <property type="protein sequence ID" value="VDO50679.1"/>
    <property type="molecule type" value="Genomic_DNA"/>
</dbReference>
<comment type="subcellular location">
    <subcellularLocation>
        <location evidence="1">Membrane</location>
    </subcellularLocation>
</comment>
<dbReference type="InterPro" id="IPR019427">
    <property type="entry name" value="7TM_GPCR_serpentine_rcpt_Srw"/>
</dbReference>
<keyword evidence="4 5" id="KW-0472">Membrane</keyword>
<keyword evidence="3 5" id="KW-1133">Transmembrane helix</keyword>
<evidence type="ECO:0000256" key="3">
    <source>
        <dbReference type="ARBA" id="ARBA00022989"/>
    </source>
</evidence>
<dbReference type="WBParaSite" id="BTMF_0001672901-mRNA-1">
    <property type="protein sequence ID" value="BTMF_0001672901-mRNA-1"/>
    <property type="gene ID" value="BTMF_0001672901"/>
</dbReference>
<dbReference type="Gene3D" id="1.20.1070.10">
    <property type="entry name" value="Rhodopsin 7-helix transmembrane proteins"/>
    <property type="match status" value="1"/>
</dbReference>
<feature type="transmembrane region" description="Helical" evidence="5">
    <location>
        <begin position="32"/>
        <end position="53"/>
    </location>
</feature>